<proteinExistence type="predicted"/>
<feature type="compositionally biased region" description="Basic and acidic residues" evidence="1">
    <location>
        <begin position="661"/>
        <end position="676"/>
    </location>
</feature>
<feature type="region of interest" description="Disordered" evidence="1">
    <location>
        <begin position="654"/>
        <end position="676"/>
    </location>
</feature>
<dbReference type="PANTHER" id="PTHR31099">
    <property type="entry name" value="OS06G0165300 PROTEIN"/>
    <property type="match status" value="1"/>
</dbReference>
<feature type="compositionally biased region" description="Basic and acidic residues" evidence="1">
    <location>
        <begin position="123"/>
        <end position="134"/>
    </location>
</feature>
<accession>A0A8S9HIS1</accession>
<feature type="region of interest" description="Disordered" evidence="1">
    <location>
        <begin position="99"/>
        <end position="134"/>
    </location>
</feature>
<sequence length="1052" mass="117993">MVSSLPLTILKRSLGCNLSRNRTSTVLLLRPYKRCICRRELHPIVPEQAEWQSLHQHASPISRRSDQSEGSPKEWSVLLDFLHAKESCRALRLVHPNLGTGFQPDSDSEPDDRAPRNVPAEEANERSSKGKGIDLGDIEFSVDDSILPGWDPDLAFGDGSGSSEAPIPDFDVFFAGVPSSFDPHPSVVEMGRSKVVAEGSRIINGGLNKLGSALETSHREAMVYRFKAEKAGKDLARVRNEILERDSKLAKDHAKAVRQAERRGRREIVEMMRNRASQFKAEYGNLKEAYSLVGDFHECRDSVGTFWKTQTDDFVSEDEMGTMKGGMNDHDHAEALIPPIDRRIQGFWDPIPVSPDTEEVATEVAGDDEEVNYPADAFGGSFSGNFNFDLVDIFVRVFLFRLSGSVDFGIRLSFDVRGLERSSRKKASKKGISRSSSSEEVHDEILVLKAEFTPYSIDPADGEAYWIARYGTFTLPNEKSFPVMSHRSVERGTPSRSTSKFLKTVRAFCQISDAVEFRIPCRGESADNPLEGYFTCYESFLVRCRLWFLIPEIIIRVLDHFRVSISQLNPTSFQHLVGIVILSYEHDIYEVIKGLISNSNSWSKFFFFIHINAASVEENCIPLFRSKPNASPFINPFPKDVIAVRDLLRNEADSDPEFDDLAPHDVPTEEANVRSSKDKGIDLGDINFSVDDSVLLGWDPDLAFGDGNGSSEAPIPDFEDFFAGLPSSFDPPPPVTETGRSKVVAEGSRIINGGLNMLGSALETSQREVMVYRFKAERDLARVQNEFLERDSKLAKDHAKAVRQAERRGRREIVEIMKNSASHFEVEYGNLKEAYSLVGDFRECRGSVGTLWKTQTNDFVFEDEMGTMKGGMNDHAHEEALISPIDRRILGFWDPIPGSPDTDEVATEVAGDDEEVNYSADAFGASLSGNFNFDMIRMIRVCLFKTADVFVGANRRAGFEYSLKFYCRVRTVVRIVLILTLATSRCNFEDYADVLSSEKFANVFRFGPDAVVRENLRVDIFVRVFLFRLSGSVNFGIKLNFDVRGVCFGRRC</sequence>
<dbReference type="PANTHER" id="PTHR31099:SF44">
    <property type="entry name" value="DUF4283 DOMAIN-CONTAINING PROTEIN"/>
    <property type="match status" value="1"/>
</dbReference>
<evidence type="ECO:0000256" key="1">
    <source>
        <dbReference type="SAM" id="MobiDB-lite"/>
    </source>
</evidence>
<gene>
    <name evidence="2" type="ORF">F2Q68_00014393</name>
</gene>
<comment type="caution">
    <text evidence="2">The sequence shown here is derived from an EMBL/GenBank/DDBJ whole genome shotgun (WGS) entry which is preliminary data.</text>
</comment>
<organism evidence="2 3">
    <name type="scientific">Brassica cretica</name>
    <name type="common">Mustard</name>
    <dbReference type="NCBI Taxonomy" id="69181"/>
    <lineage>
        <taxon>Eukaryota</taxon>
        <taxon>Viridiplantae</taxon>
        <taxon>Streptophyta</taxon>
        <taxon>Embryophyta</taxon>
        <taxon>Tracheophyta</taxon>
        <taxon>Spermatophyta</taxon>
        <taxon>Magnoliopsida</taxon>
        <taxon>eudicotyledons</taxon>
        <taxon>Gunneridae</taxon>
        <taxon>Pentapetalae</taxon>
        <taxon>rosids</taxon>
        <taxon>malvids</taxon>
        <taxon>Brassicales</taxon>
        <taxon>Brassicaceae</taxon>
        <taxon>Brassiceae</taxon>
        <taxon>Brassica</taxon>
    </lineage>
</organism>
<reference evidence="2" key="1">
    <citation type="submission" date="2019-12" db="EMBL/GenBank/DDBJ databases">
        <title>Genome sequencing and annotation of Brassica cretica.</title>
        <authorList>
            <person name="Studholme D.J."/>
            <person name="Sarris P.F."/>
        </authorList>
    </citation>
    <scope>NUCLEOTIDE SEQUENCE</scope>
    <source>
        <strain evidence="2">PFS-001/15</strain>
        <tissue evidence="2">Leaf</tissue>
    </source>
</reference>
<dbReference type="EMBL" id="QGKW02001940">
    <property type="protein sequence ID" value="KAF2558335.1"/>
    <property type="molecule type" value="Genomic_DNA"/>
</dbReference>
<dbReference type="AlphaFoldDB" id="A0A8S9HIS1"/>
<evidence type="ECO:0000313" key="2">
    <source>
        <dbReference type="EMBL" id="KAF2558335.1"/>
    </source>
</evidence>
<dbReference type="Proteomes" id="UP000712281">
    <property type="component" value="Unassembled WGS sequence"/>
</dbReference>
<protein>
    <submittedName>
        <fullName evidence="2">Uncharacterized protein</fullName>
    </submittedName>
</protein>
<evidence type="ECO:0000313" key="3">
    <source>
        <dbReference type="Proteomes" id="UP000712281"/>
    </source>
</evidence>
<name>A0A8S9HIS1_BRACR</name>